<evidence type="ECO:0000313" key="2">
    <source>
        <dbReference type="Proteomes" id="UP001220964"/>
    </source>
</evidence>
<dbReference type="InterPro" id="IPR008772">
    <property type="entry name" value="Phosphonate_metab_PhnH"/>
</dbReference>
<name>A0AAE3TBL3_9RHOB</name>
<dbReference type="Pfam" id="PF05845">
    <property type="entry name" value="PhnH"/>
    <property type="match status" value="1"/>
</dbReference>
<dbReference type="InterPro" id="IPR038058">
    <property type="entry name" value="PhnH-like_sp"/>
</dbReference>
<protein>
    <submittedName>
        <fullName evidence="1">Phosphonate C-P lyase system protein PhnH</fullName>
    </submittedName>
</protein>
<dbReference type="AlphaFoldDB" id="A0AAE3TBL3"/>
<proteinExistence type="predicted"/>
<comment type="caution">
    <text evidence="1">The sequence shown here is derived from an EMBL/GenBank/DDBJ whole genome shotgun (WGS) entry which is preliminary data.</text>
</comment>
<dbReference type="RefSeq" id="WP_275568910.1">
    <property type="nucleotide sequence ID" value="NZ_JARGYC010000061.1"/>
</dbReference>
<keyword evidence="2" id="KW-1185">Reference proteome</keyword>
<evidence type="ECO:0000313" key="1">
    <source>
        <dbReference type="EMBL" id="MDF0602785.1"/>
    </source>
</evidence>
<accession>A0AAE3TBL3</accession>
<dbReference type="EMBL" id="JARGYC010000061">
    <property type="protein sequence ID" value="MDF0602785.1"/>
    <property type="molecule type" value="Genomic_DNA"/>
</dbReference>
<dbReference type="GO" id="GO:0016829">
    <property type="term" value="F:lyase activity"/>
    <property type="evidence" value="ECO:0007669"/>
    <property type="project" value="UniProtKB-KW"/>
</dbReference>
<sequence length="180" mass="18805">MQTAPMPDADEPRDNATFAAVLNALARPGTVHEMPEPGLLPVALALVDRECRVFADEAALSGALARSGASVVPPDLADHLFLSLGTESAMAQLLRAPVGSQLYPDQGATVVAPARFGDGPAVRLAGPGIRDTATLSLGELHADVWRVRAGLCRYPLGIEMIFVDGTRLVALPRSTTVTEG</sequence>
<dbReference type="SUPFAM" id="SSF159709">
    <property type="entry name" value="PhnH-like"/>
    <property type="match status" value="1"/>
</dbReference>
<organism evidence="1 2">
    <name type="scientific">Psychromarinibacter sediminicola</name>
    <dbReference type="NCBI Taxonomy" id="3033385"/>
    <lineage>
        <taxon>Bacteria</taxon>
        <taxon>Pseudomonadati</taxon>
        <taxon>Pseudomonadota</taxon>
        <taxon>Alphaproteobacteria</taxon>
        <taxon>Rhodobacterales</taxon>
        <taxon>Paracoccaceae</taxon>
        <taxon>Psychromarinibacter</taxon>
    </lineage>
</organism>
<dbReference type="GO" id="GO:0019634">
    <property type="term" value="P:organic phosphonate metabolic process"/>
    <property type="evidence" value="ECO:0007669"/>
    <property type="project" value="InterPro"/>
</dbReference>
<reference evidence="1" key="1">
    <citation type="submission" date="2023-03" db="EMBL/GenBank/DDBJ databases">
        <title>Multiphase analysis and comparison of six strains from genera Psychromarinibacter, Lutimaribacter, and Maritimibacter, including a novel species: Psychromarinibacter sediminicola sp. nov.</title>
        <authorList>
            <person name="Wang Y.-H."/>
            <person name="Ye M.-Q."/>
            <person name="Du Z.-J."/>
        </authorList>
    </citation>
    <scope>NUCLEOTIDE SEQUENCE</scope>
    <source>
        <strain evidence="1">C21-152</strain>
    </source>
</reference>
<keyword evidence="1" id="KW-0456">Lyase</keyword>
<dbReference type="Gene3D" id="3.40.50.11310">
    <property type="entry name" value="Bacterial phosphonate metabolism protein PhnH"/>
    <property type="match status" value="1"/>
</dbReference>
<dbReference type="Proteomes" id="UP001220964">
    <property type="component" value="Unassembled WGS sequence"/>
</dbReference>
<gene>
    <name evidence="1" type="primary">phnH</name>
    <name evidence="1" type="ORF">P1J78_18755</name>
</gene>
<dbReference type="NCBIfam" id="TIGR03292">
    <property type="entry name" value="PhnH_redo"/>
    <property type="match status" value="1"/>
</dbReference>